<dbReference type="GO" id="GO:0005737">
    <property type="term" value="C:cytoplasm"/>
    <property type="evidence" value="ECO:0007669"/>
    <property type="project" value="UniProtKB-SubCell"/>
</dbReference>
<evidence type="ECO:0000313" key="5">
    <source>
        <dbReference type="EMBL" id="CUX95746.1"/>
    </source>
</evidence>
<dbReference type="PATRIC" id="fig|1070130.3.peg.53"/>
<accession>A0A143WPM9</accession>
<comment type="subunit">
    <text evidence="4">Heterohexamer, formed by a dimer of trimers. The hexameric TusBCD complex contains 2 copies each of TusB, TusC and TusD. The TusBCD complex interacts with TusE.</text>
</comment>
<dbReference type="GO" id="GO:0008033">
    <property type="term" value="P:tRNA processing"/>
    <property type="evidence" value="ECO:0007669"/>
    <property type="project" value="UniProtKB-UniRule"/>
</dbReference>
<keyword evidence="2 4" id="KW-0963">Cytoplasm</keyword>
<dbReference type="InterPro" id="IPR017462">
    <property type="entry name" value="Sulphur_relay_TusC/DsrF"/>
</dbReference>
<evidence type="ECO:0000256" key="3">
    <source>
        <dbReference type="ARBA" id="ARBA00022694"/>
    </source>
</evidence>
<dbReference type="AlphaFoldDB" id="A0A143WPM9"/>
<dbReference type="NCBIfam" id="TIGR03010">
    <property type="entry name" value="sulf_tusC_dsrF"/>
    <property type="match status" value="1"/>
</dbReference>
<evidence type="ECO:0000256" key="4">
    <source>
        <dbReference type="HAMAP-Rule" id="MF_00389"/>
    </source>
</evidence>
<dbReference type="InterPro" id="IPR003787">
    <property type="entry name" value="Sulphur_relay_DsrE/F-like"/>
</dbReference>
<comment type="function">
    <text evidence="4">Part of a sulfur-relay system required for 2-thiolation of 5-methylaminomethyl-2-thiouridine (mnm(5)s(2)U) at tRNA wobble positions.</text>
</comment>
<dbReference type="OrthoDB" id="9789418at2"/>
<dbReference type="STRING" id="1070130.FVIR_GE00033"/>
<reference evidence="6" key="1">
    <citation type="submission" date="2016-01" db="EMBL/GenBank/DDBJ databases">
        <authorList>
            <person name="Husnik F."/>
        </authorList>
    </citation>
    <scope>NUCLEOTIDE SEQUENCE [LARGE SCALE GENOMIC DNA]</scope>
</reference>
<dbReference type="SUPFAM" id="SSF75169">
    <property type="entry name" value="DsrEFH-like"/>
    <property type="match status" value="1"/>
</dbReference>
<name>A0A143WPM9_9ENTR</name>
<dbReference type="EMBL" id="LN999832">
    <property type="protein sequence ID" value="CUX95746.1"/>
    <property type="molecule type" value="Genomic_DNA"/>
</dbReference>
<organism evidence="5 6">
    <name type="scientific">Candidatus Gullanella endobia</name>
    <dbReference type="NCBI Taxonomy" id="1070130"/>
    <lineage>
        <taxon>Bacteria</taxon>
        <taxon>Pseudomonadati</taxon>
        <taxon>Pseudomonadota</taxon>
        <taxon>Gammaproteobacteria</taxon>
        <taxon>Enterobacterales</taxon>
        <taxon>Enterobacteriaceae</taxon>
        <taxon>Candidatus Gullanella</taxon>
    </lineage>
</organism>
<sequence length="119" mass="13435">MNRIAFIFTHGPHGESAGREGLDALLTTSAMTEDIGVFFIADGVLLLLPKQQADKILARNFVVTFNVLSLYNVNRFYLCAESAKERGMDSDTVLVLNVEWLSAKDWRQRLNTYDAVMMF</sequence>
<dbReference type="Pfam" id="PF02635">
    <property type="entry name" value="DsrE"/>
    <property type="match status" value="1"/>
</dbReference>
<dbReference type="PANTHER" id="PTHR38780">
    <property type="entry name" value="PROTEIN TUSC"/>
    <property type="match status" value="1"/>
</dbReference>
<dbReference type="Gene3D" id="3.40.1260.10">
    <property type="entry name" value="DsrEFH-like"/>
    <property type="match status" value="1"/>
</dbReference>
<keyword evidence="3 4" id="KW-0819">tRNA processing</keyword>
<dbReference type="InterPro" id="IPR027396">
    <property type="entry name" value="DsrEFH-like"/>
</dbReference>
<comment type="similarity">
    <text evidence="1 4">Belongs to the DsrF/TusC family.</text>
</comment>
<dbReference type="NCBIfam" id="NF001238">
    <property type="entry name" value="PRK00211.1"/>
    <property type="match status" value="1"/>
</dbReference>
<dbReference type="HAMAP" id="MF_00389">
    <property type="entry name" value="Thiourid_synth_C"/>
    <property type="match status" value="1"/>
</dbReference>
<evidence type="ECO:0000256" key="2">
    <source>
        <dbReference type="ARBA" id="ARBA00022490"/>
    </source>
</evidence>
<dbReference type="KEGG" id="ged:FVIR_GE00033"/>
<keyword evidence="6" id="KW-1185">Reference proteome</keyword>
<evidence type="ECO:0000256" key="1">
    <source>
        <dbReference type="ARBA" id="ARBA00005996"/>
    </source>
</evidence>
<evidence type="ECO:0000313" key="6">
    <source>
        <dbReference type="Proteomes" id="UP000095665"/>
    </source>
</evidence>
<dbReference type="InterPro" id="IPR037450">
    <property type="entry name" value="Sulphur_relay_TusC"/>
</dbReference>
<gene>
    <name evidence="5" type="primary">dsrF</name>
    <name evidence="4" type="synonym">tusC</name>
    <name evidence="5" type="ORF">FVIR_GE00033</name>
</gene>
<dbReference type="PANTHER" id="PTHR38780:SF1">
    <property type="entry name" value="PROTEIN TUSC"/>
    <property type="match status" value="1"/>
</dbReference>
<dbReference type="Proteomes" id="UP000095665">
    <property type="component" value="Chromosome I"/>
</dbReference>
<protein>
    <recommendedName>
        <fullName evidence="4">Protein TusC</fullName>
    </recommendedName>
    <alternativeName>
        <fullName evidence="4">tRNA 2-thiouridine synthesizing protein C</fullName>
    </alternativeName>
</protein>
<proteinExistence type="inferred from homology"/>
<comment type="subcellular location">
    <subcellularLocation>
        <location evidence="4">Cytoplasm</location>
    </subcellularLocation>
</comment>